<proteinExistence type="predicted"/>
<accession>A0A3M7RGY8</accession>
<organism evidence="1 2">
    <name type="scientific">Brachionus plicatilis</name>
    <name type="common">Marine rotifer</name>
    <name type="synonym">Brachionus muelleri</name>
    <dbReference type="NCBI Taxonomy" id="10195"/>
    <lineage>
        <taxon>Eukaryota</taxon>
        <taxon>Metazoa</taxon>
        <taxon>Spiralia</taxon>
        <taxon>Gnathifera</taxon>
        <taxon>Rotifera</taxon>
        <taxon>Eurotatoria</taxon>
        <taxon>Monogononta</taxon>
        <taxon>Pseudotrocha</taxon>
        <taxon>Ploima</taxon>
        <taxon>Brachionidae</taxon>
        <taxon>Brachionus</taxon>
    </lineage>
</organism>
<sequence length="160" mass="18905">MFFKIKRFFFELLIIDKTCKSFSRLACSSNELTNFLGPKINPCEIRIYFYSLRNYKKNFTCFLNTQKVSANIRMINIGDLCSFFFINCSSLSEKLVYSNFGINSKNNVEEEEAILGFNDEDNFDENPEEVNLFDRQVQRNERYFLKDLDELNLKISIVNV</sequence>
<dbReference type="Proteomes" id="UP000276133">
    <property type="component" value="Unassembled WGS sequence"/>
</dbReference>
<reference evidence="1 2" key="1">
    <citation type="journal article" date="2018" name="Sci. Rep.">
        <title>Genomic signatures of local adaptation to the degree of environmental predictability in rotifers.</title>
        <authorList>
            <person name="Franch-Gras L."/>
            <person name="Hahn C."/>
            <person name="Garcia-Roger E.M."/>
            <person name="Carmona M.J."/>
            <person name="Serra M."/>
            <person name="Gomez A."/>
        </authorList>
    </citation>
    <scope>NUCLEOTIDE SEQUENCE [LARGE SCALE GENOMIC DNA]</scope>
    <source>
        <strain evidence="1">HYR1</strain>
    </source>
</reference>
<dbReference type="AlphaFoldDB" id="A0A3M7RGY8"/>
<comment type="caution">
    <text evidence="1">The sequence shown here is derived from an EMBL/GenBank/DDBJ whole genome shotgun (WGS) entry which is preliminary data.</text>
</comment>
<name>A0A3M7RGY8_BRAPC</name>
<evidence type="ECO:0000313" key="2">
    <source>
        <dbReference type="Proteomes" id="UP000276133"/>
    </source>
</evidence>
<evidence type="ECO:0000313" key="1">
    <source>
        <dbReference type="EMBL" id="RNA22707.1"/>
    </source>
</evidence>
<keyword evidence="2" id="KW-1185">Reference proteome</keyword>
<gene>
    <name evidence="1" type="ORF">BpHYR1_036835</name>
</gene>
<protein>
    <submittedName>
        <fullName evidence="1">Uncharacterized protein</fullName>
    </submittedName>
</protein>
<dbReference type="EMBL" id="REGN01003413">
    <property type="protein sequence ID" value="RNA22707.1"/>
    <property type="molecule type" value="Genomic_DNA"/>
</dbReference>